<organism evidence="1 2">
    <name type="scientific">Eretmocerus hayati</name>
    <dbReference type="NCBI Taxonomy" id="131215"/>
    <lineage>
        <taxon>Eukaryota</taxon>
        <taxon>Metazoa</taxon>
        <taxon>Ecdysozoa</taxon>
        <taxon>Arthropoda</taxon>
        <taxon>Hexapoda</taxon>
        <taxon>Insecta</taxon>
        <taxon>Pterygota</taxon>
        <taxon>Neoptera</taxon>
        <taxon>Endopterygota</taxon>
        <taxon>Hymenoptera</taxon>
        <taxon>Apocrita</taxon>
        <taxon>Proctotrupomorpha</taxon>
        <taxon>Chalcidoidea</taxon>
        <taxon>Aphelinidae</taxon>
        <taxon>Aphelininae</taxon>
        <taxon>Eretmocerus</taxon>
    </lineage>
</organism>
<evidence type="ECO:0000313" key="1">
    <source>
        <dbReference type="EMBL" id="KAJ8673815.1"/>
    </source>
</evidence>
<evidence type="ECO:0000313" key="2">
    <source>
        <dbReference type="Proteomes" id="UP001239111"/>
    </source>
</evidence>
<protein>
    <submittedName>
        <fullName evidence="1">Uncharacterized protein</fullName>
    </submittedName>
</protein>
<keyword evidence="2" id="KW-1185">Reference proteome</keyword>
<gene>
    <name evidence="1" type="ORF">QAD02_005077</name>
</gene>
<dbReference type="Proteomes" id="UP001239111">
    <property type="component" value="Chromosome 3"/>
</dbReference>
<comment type="caution">
    <text evidence="1">The sequence shown here is derived from an EMBL/GenBank/DDBJ whole genome shotgun (WGS) entry which is preliminary data.</text>
</comment>
<proteinExistence type="predicted"/>
<accession>A0ACC2NW89</accession>
<dbReference type="EMBL" id="CM056743">
    <property type="protein sequence ID" value="KAJ8673815.1"/>
    <property type="molecule type" value="Genomic_DNA"/>
</dbReference>
<name>A0ACC2NW89_9HYME</name>
<reference evidence="1" key="1">
    <citation type="submission" date="2023-04" db="EMBL/GenBank/DDBJ databases">
        <title>A chromosome-level genome assembly of the parasitoid wasp Eretmocerus hayati.</title>
        <authorList>
            <person name="Zhong Y."/>
            <person name="Liu S."/>
            <person name="Liu Y."/>
        </authorList>
    </citation>
    <scope>NUCLEOTIDE SEQUENCE</scope>
    <source>
        <strain evidence="1">ZJU_SS_LIU_2023</strain>
    </source>
</reference>
<sequence length="217" mass="24427">MVAVLQTRSILVRGPLILRIRGMRSQARTINPSDPLTCERPRQVQKLVTADIGKLCPVGKGNEIGQAYPVPRIAPVRVCKRRDLERACPPKFCKCPQKLPPKTFNQNLWCLTKFGVKGACAAGLVYWSVAEGIWGENDKTEDFYMRMKEAMAKDPELSEVRLPHLDNMKFKILDSYNRAVLAVIGILVGVPMKINKAINDKIHPCEPPPPPKKGWFR</sequence>